<dbReference type="InterPro" id="IPR001584">
    <property type="entry name" value="Integrase_cat-core"/>
</dbReference>
<dbReference type="AlphaFoldDB" id="A0A0F0L6M9"/>
<comment type="caution">
    <text evidence="3">The sequence shown here is derived from an EMBL/GenBank/DDBJ whole genome shotgun (WGS) entry which is preliminary data.</text>
</comment>
<accession>A0A0F0L6M9</accession>
<dbReference type="RefSeq" id="WP_045279652.1">
    <property type="nucleotide sequence ID" value="NZ_JYIW01000025.1"/>
</dbReference>
<feature type="domain" description="Integrase catalytic" evidence="2">
    <location>
        <begin position="254"/>
        <end position="484"/>
    </location>
</feature>
<dbReference type="Proteomes" id="UP000033640">
    <property type="component" value="Unassembled WGS sequence"/>
</dbReference>
<dbReference type="Gene3D" id="3.30.420.10">
    <property type="entry name" value="Ribonuclease H-like superfamily/Ribonuclease H"/>
    <property type="match status" value="1"/>
</dbReference>
<dbReference type="PROSITE" id="PS50994">
    <property type="entry name" value="INTEGRASE"/>
    <property type="match status" value="1"/>
</dbReference>
<dbReference type="EMBL" id="JYIW01000025">
    <property type="protein sequence ID" value="KJL28832.1"/>
    <property type="molecule type" value="Genomic_DNA"/>
</dbReference>
<gene>
    <name evidence="3" type="ORF">RS83_02313</name>
</gene>
<dbReference type="OrthoDB" id="52928at2"/>
<sequence length="665" mass="74826">MMPAYRPIGLGDIISYEGLEHEVVDIDGSRLTLKGHNHFGRRSVLAWQLLDEIELVGHVPYTVPPDTSLKDAGITGDDARKAKIWRDVVSLLETGRDTSALPDDSADPEFDPTLGKAERVRNAVKYLARRGIIATERTVYNMCHRWAANPSLLSFVDGRKLKDSTVEKRAPKLLWMKIGEVLDAHWRGPDIDDKFLLAKARDLVTAEEPGFDFPSRSTQSKYLKIIKHQKRWKKTANQRRVASKRPGEGFGATGASRPGEFVHADTTKIACFLIDHHGNRARFELSILLDVYSTTVLAFALARTTTASTIVRLLARASFPRQLRPYESAAREEVESAAADYPELVDLVDRWSPDDDIAPFVAIETLVIDNGMPFVAELTRRVAEALGCGVRYSRTYTPEDKAKVEKALKDIEHRLVQIMPGFTGASAENRGEIPETELLEHVVMVQLLQDFFDNVWANTQSRGLSDPLTRNSFLTPNQVLRTALAIAPSIPVPDVAENYIRHLESGYRRIEHYGVDVMSGKYDSRDLGPLFRQASGDPRHDDEYLVKWDPDYPTVVWVMDPHRRTWIVCPYKRIADYERPFAREMLRGASRSTEGVIKDEVRAAMDLVARYDRYRTPVNLAGVKQSGNKRAAKGSAAQLPPHRRATKRAGVEGIRLVSPDEEIEN</sequence>
<dbReference type="SUPFAM" id="SSF53098">
    <property type="entry name" value="Ribonuclease H-like"/>
    <property type="match status" value="1"/>
</dbReference>
<evidence type="ECO:0000313" key="3">
    <source>
        <dbReference type="EMBL" id="KJL28832.1"/>
    </source>
</evidence>
<name>A0A0F0L6M9_9MICO</name>
<dbReference type="GO" id="GO:0003676">
    <property type="term" value="F:nucleic acid binding"/>
    <property type="evidence" value="ECO:0007669"/>
    <property type="project" value="InterPro"/>
</dbReference>
<evidence type="ECO:0000256" key="1">
    <source>
        <dbReference type="SAM" id="MobiDB-lite"/>
    </source>
</evidence>
<evidence type="ECO:0000259" key="2">
    <source>
        <dbReference type="PROSITE" id="PS50994"/>
    </source>
</evidence>
<evidence type="ECO:0000313" key="4">
    <source>
        <dbReference type="Proteomes" id="UP000033640"/>
    </source>
</evidence>
<protein>
    <submittedName>
        <fullName evidence="3">Integrase core domain protein</fullName>
    </submittedName>
</protein>
<proteinExistence type="predicted"/>
<feature type="region of interest" description="Disordered" evidence="1">
    <location>
        <begin position="624"/>
        <end position="665"/>
    </location>
</feature>
<organism evidence="3 4">
    <name type="scientific">Microbacterium oxydans</name>
    <dbReference type="NCBI Taxonomy" id="82380"/>
    <lineage>
        <taxon>Bacteria</taxon>
        <taxon>Bacillati</taxon>
        <taxon>Actinomycetota</taxon>
        <taxon>Actinomycetes</taxon>
        <taxon>Micrococcales</taxon>
        <taxon>Microbacteriaceae</taxon>
        <taxon>Microbacterium</taxon>
    </lineage>
</organism>
<dbReference type="InterPro" id="IPR012337">
    <property type="entry name" value="RNaseH-like_sf"/>
</dbReference>
<dbReference type="GO" id="GO:0015074">
    <property type="term" value="P:DNA integration"/>
    <property type="evidence" value="ECO:0007669"/>
    <property type="project" value="InterPro"/>
</dbReference>
<dbReference type="PATRIC" id="fig|82380.11.peg.2350"/>
<dbReference type="InterPro" id="IPR036397">
    <property type="entry name" value="RNaseH_sf"/>
</dbReference>
<reference evidence="3 4" key="1">
    <citation type="submission" date="2015-02" db="EMBL/GenBank/DDBJ databases">
        <title>Draft genome sequences of ten Microbacterium spp. with emphasis on heavy metal contaminated environments.</title>
        <authorList>
            <person name="Corretto E."/>
        </authorList>
    </citation>
    <scope>NUCLEOTIDE SEQUENCE [LARGE SCALE GENOMIC DNA]</scope>
    <source>
        <strain evidence="3 4">BEL4b</strain>
    </source>
</reference>